<evidence type="ECO:0008006" key="4">
    <source>
        <dbReference type="Google" id="ProtNLM"/>
    </source>
</evidence>
<feature type="signal peptide" evidence="1">
    <location>
        <begin position="1"/>
        <end position="21"/>
    </location>
</feature>
<name>A0A517TYC3_9BACT</name>
<protein>
    <recommendedName>
        <fullName evidence="4">PEP-CTERM protein-sorting domain-containing protein</fullName>
    </recommendedName>
</protein>
<proteinExistence type="predicted"/>
<evidence type="ECO:0000313" key="2">
    <source>
        <dbReference type="EMBL" id="QDT73372.1"/>
    </source>
</evidence>
<keyword evidence="1" id="KW-0732">Signal</keyword>
<sequence length="382" mass="40641" precursor="true">MLAHHKIVVSRFISFMTALVAALISANCIHAEQAYFMGLGDLPGGLYRSKAKDVSADGSVVVGSSVIGPTINDVQAFRWTEETGMVSIAPFTSEARRISSDGTTILVGLNRWTADGGMERLPALPGYATTAAIDLSADGRIVVGYASDGFFEDRGVRWAGSGVEQLAPIIGLSESTIIATSADGATLAGFESDYANGIRKGFVWNKNTGVKYFANPANSSYQPIGMSADGSIVAGFKDLRQPFIWTEQSGVVPLNTADSDYMAISADGSVIVGGYQNSGPGWIWDNAHGVRNLQQVLTTEYNLGSSLTGWSLRAAESISADNRTIVGWGFNPNGNIEAFMAYLGTPVPEPSMFLMAGLALIPLARRSKERTLMTQRRSSARA</sequence>
<keyword evidence="3" id="KW-1185">Reference proteome</keyword>
<dbReference type="SUPFAM" id="SSF69322">
    <property type="entry name" value="Tricorn protease domain 2"/>
    <property type="match status" value="1"/>
</dbReference>
<organism evidence="2 3">
    <name type="scientific">Lacipirellula limnantheis</name>
    <dbReference type="NCBI Taxonomy" id="2528024"/>
    <lineage>
        <taxon>Bacteria</taxon>
        <taxon>Pseudomonadati</taxon>
        <taxon>Planctomycetota</taxon>
        <taxon>Planctomycetia</taxon>
        <taxon>Pirellulales</taxon>
        <taxon>Lacipirellulaceae</taxon>
        <taxon>Lacipirellula</taxon>
    </lineage>
</organism>
<reference evidence="2 3" key="1">
    <citation type="submission" date="2019-02" db="EMBL/GenBank/DDBJ databases">
        <title>Deep-cultivation of Planctomycetes and their phenomic and genomic characterization uncovers novel biology.</title>
        <authorList>
            <person name="Wiegand S."/>
            <person name="Jogler M."/>
            <person name="Boedeker C."/>
            <person name="Pinto D."/>
            <person name="Vollmers J."/>
            <person name="Rivas-Marin E."/>
            <person name="Kohn T."/>
            <person name="Peeters S.H."/>
            <person name="Heuer A."/>
            <person name="Rast P."/>
            <person name="Oberbeckmann S."/>
            <person name="Bunk B."/>
            <person name="Jeske O."/>
            <person name="Meyerdierks A."/>
            <person name="Storesund J.E."/>
            <person name="Kallscheuer N."/>
            <person name="Luecker S."/>
            <person name="Lage O.M."/>
            <person name="Pohl T."/>
            <person name="Merkel B.J."/>
            <person name="Hornburger P."/>
            <person name="Mueller R.-W."/>
            <person name="Bruemmer F."/>
            <person name="Labrenz M."/>
            <person name="Spormann A.M."/>
            <person name="Op den Camp H."/>
            <person name="Overmann J."/>
            <person name="Amann R."/>
            <person name="Jetten M.S.M."/>
            <person name="Mascher T."/>
            <person name="Medema M.H."/>
            <person name="Devos D.P."/>
            <person name="Kaster A.-K."/>
            <person name="Ovreas L."/>
            <person name="Rohde M."/>
            <person name="Galperin M.Y."/>
            <person name="Jogler C."/>
        </authorList>
    </citation>
    <scope>NUCLEOTIDE SEQUENCE [LARGE SCALE GENOMIC DNA]</scope>
    <source>
        <strain evidence="2 3">I41</strain>
    </source>
</reference>
<accession>A0A517TYC3</accession>
<dbReference type="Proteomes" id="UP000317909">
    <property type="component" value="Chromosome"/>
</dbReference>
<evidence type="ECO:0000313" key="3">
    <source>
        <dbReference type="Proteomes" id="UP000317909"/>
    </source>
</evidence>
<gene>
    <name evidence="2" type="ORF">I41_25610</name>
</gene>
<dbReference type="EMBL" id="CP036339">
    <property type="protein sequence ID" value="QDT73372.1"/>
    <property type="molecule type" value="Genomic_DNA"/>
</dbReference>
<dbReference type="KEGG" id="llh:I41_25610"/>
<dbReference type="AlphaFoldDB" id="A0A517TYC3"/>
<feature type="chain" id="PRO_5021945087" description="PEP-CTERM protein-sorting domain-containing protein" evidence="1">
    <location>
        <begin position="22"/>
        <end position="382"/>
    </location>
</feature>
<evidence type="ECO:0000256" key="1">
    <source>
        <dbReference type="SAM" id="SignalP"/>
    </source>
</evidence>